<evidence type="ECO:0000256" key="1">
    <source>
        <dbReference type="SAM" id="MobiDB-lite"/>
    </source>
</evidence>
<evidence type="ECO:0000313" key="4">
    <source>
        <dbReference type="Proteomes" id="UP000528322"/>
    </source>
</evidence>
<feature type="transmembrane region" description="Helical" evidence="2">
    <location>
        <begin position="12"/>
        <end position="41"/>
    </location>
</feature>
<keyword evidence="2" id="KW-0472">Membrane</keyword>
<evidence type="ECO:0000256" key="2">
    <source>
        <dbReference type="SAM" id="Phobius"/>
    </source>
</evidence>
<dbReference type="Proteomes" id="UP000528322">
    <property type="component" value="Unassembled WGS sequence"/>
</dbReference>
<dbReference type="EMBL" id="JACHID010000003">
    <property type="protein sequence ID" value="MBB5021373.1"/>
    <property type="molecule type" value="Genomic_DNA"/>
</dbReference>
<organism evidence="3 4">
    <name type="scientific">Desulfurispira natronophila</name>
    <dbReference type="NCBI Taxonomy" id="682562"/>
    <lineage>
        <taxon>Bacteria</taxon>
        <taxon>Pseudomonadati</taxon>
        <taxon>Chrysiogenota</taxon>
        <taxon>Chrysiogenia</taxon>
        <taxon>Chrysiogenales</taxon>
        <taxon>Chrysiogenaceae</taxon>
        <taxon>Desulfurispira</taxon>
    </lineage>
</organism>
<keyword evidence="2" id="KW-0812">Transmembrane</keyword>
<feature type="compositionally biased region" description="Acidic residues" evidence="1">
    <location>
        <begin position="59"/>
        <end position="82"/>
    </location>
</feature>
<accession>A0A7W7Y3H2</accession>
<protein>
    <submittedName>
        <fullName evidence="3">Uncharacterized protein</fullName>
    </submittedName>
</protein>
<evidence type="ECO:0000313" key="3">
    <source>
        <dbReference type="EMBL" id="MBB5021373.1"/>
    </source>
</evidence>
<dbReference type="AlphaFoldDB" id="A0A7W7Y3H2"/>
<feature type="region of interest" description="Disordered" evidence="1">
    <location>
        <begin position="59"/>
        <end position="88"/>
    </location>
</feature>
<sequence>MHPATRKIKRASWIYGPICLVIALATGMVWVLLFIPLLLFFSLSADDFAEEELEEYGYDFDEDDGWGGDPDLDEDLDSSDNDFDNHRL</sequence>
<dbReference type="RefSeq" id="WP_183729950.1">
    <property type="nucleotide sequence ID" value="NZ_JACHID010000003.1"/>
</dbReference>
<comment type="caution">
    <text evidence="3">The sequence shown here is derived from an EMBL/GenBank/DDBJ whole genome shotgun (WGS) entry which is preliminary data.</text>
</comment>
<name>A0A7W7Y3H2_9BACT</name>
<keyword evidence="2" id="KW-1133">Transmembrane helix</keyword>
<keyword evidence="4" id="KW-1185">Reference proteome</keyword>
<gene>
    <name evidence="3" type="ORF">HNR37_000682</name>
</gene>
<proteinExistence type="predicted"/>
<reference evidence="3 4" key="1">
    <citation type="submission" date="2020-08" db="EMBL/GenBank/DDBJ databases">
        <title>Genomic Encyclopedia of Type Strains, Phase IV (KMG-IV): sequencing the most valuable type-strain genomes for metagenomic binning, comparative biology and taxonomic classification.</title>
        <authorList>
            <person name="Goeker M."/>
        </authorList>
    </citation>
    <scope>NUCLEOTIDE SEQUENCE [LARGE SCALE GENOMIC DNA]</scope>
    <source>
        <strain evidence="3 4">DSM 22071</strain>
    </source>
</reference>